<dbReference type="eggNOG" id="KOG3172">
    <property type="taxonomic scope" value="Eukaryota"/>
</dbReference>
<keyword evidence="8 9" id="KW-0687">Ribonucleoprotein</keyword>
<dbReference type="EMBL" id="DS113210">
    <property type="protein sequence ID" value="EAY19185.1"/>
    <property type="molecule type" value="Genomic_DNA"/>
</dbReference>
<dbReference type="GO" id="GO:0003723">
    <property type="term" value="F:RNA binding"/>
    <property type="evidence" value="ECO:0000318"/>
    <property type="project" value="GO_Central"/>
</dbReference>
<feature type="domain" description="Sm" evidence="10">
    <location>
        <begin position="10"/>
        <end position="82"/>
    </location>
</feature>
<evidence type="ECO:0000256" key="3">
    <source>
        <dbReference type="ARBA" id="ARBA00008146"/>
    </source>
</evidence>
<dbReference type="VEuPathDB" id="TrichDB:TVAG_214100"/>
<dbReference type="SUPFAM" id="SSF50182">
    <property type="entry name" value="Sm-like ribonucleoproteins"/>
    <property type="match status" value="1"/>
</dbReference>
<keyword evidence="4" id="KW-0963">Cytoplasm</keyword>
<comment type="subcellular location">
    <subcellularLocation>
        <location evidence="2">Cytoplasm</location>
        <location evidence="2">Cytosol</location>
    </subcellularLocation>
    <subcellularLocation>
        <location evidence="1 9">Nucleus</location>
    </subcellularLocation>
</comment>
<evidence type="ECO:0000256" key="2">
    <source>
        <dbReference type="ARBA" id="ARBA00004514"/>
    </source>
</evidence>
<dbReference type="AlphaFoldDB" id="A2DK14"/>
<dbReference type="InParanoid" id="A2DK14"/>
<dbReference type="InterPro" id="IPR001163">
    <property type="entry name" value="Sm_dom_euk/arc"/>
</dbReference>
<dbReference type="GO" id="GO:0005685">
    <property type="term" value="C:U1 snRNP"/>
    <property type="evidence" value="ECO:0000318"/>
    <property type="project" value="GO_Central"/>
</dbReference>
<dbReference type="InterPro" id="IPR047575">
    <property type="entry name" value="Sm"/>
</dbReference>
<dbReference type="GO" id="GO:0071011">
    <property type="term" value="C:precatalytic spliceosome"/>
    <property type="evidence" value="ECO:0000318"/>
    <property type="project" value="GO_Central"/>
</dbReference>
<dbReference type="GO" id="GO:0097526">
    <property type="term" value="C:spliceosomal tri-snRNP complex"/>
    <property type="evidence" value="ECO:0000318"/>
    <property type="project" value="GO_Central"/>
</dbReference>
<dbReference type="PANTHER" id="PTHR23338">
    <property type="entry name" value="SMALL NUCLEAR RIBONUCLEOPROTEIN SM"/>
    <property type="match status" value="1"/>
</dbReference>
<evidence type="ECO:0000256" key="8">
    <source>
        <dbReference type="ARBA" id="ARBA00023274"/>
    </source>
</evidence>
<dbReference type="KEGG" id="tva:5464710"/>
<evidence type="ECO:0000256" key="9">
    <source>
        <dbReference type="RuleBase" id="RU365050"/>
    </source>
</evidence>
<dbReference type="PROSITE" id="PS52002">
    <property type="entry name" value="SM"/>
    <property type="match status" value="1"/>
</dbReference>
<dbReference type="GO" id="GO:0034719">
    <property type="term" value="C:SMN-Sm protein complex"/>
    <property type="evidence" value="ECO:0000318"/>
    <property type="project" value="GO_Central"/>
</dbReference>
<dbReference type="InterPro" id="IPR027141">
    <property type="entry name" value="LSm4/Sm_D1/D3"/>
</dbReference>
<name>A2DK14_TRIV3</name>
<dbReference type="GO" id="GO:0000243">
    <property type="term" value="C:commitment complex"/>
    <property type="evidence" value="ECO:0000318"/>
    <property type="project" value="GO_Central"/>
</dbReference>
<dbReference type="FunFam" id="2.30.30.100:FF:000002">
    <property type="entry name" value="Small nuclear ribonucleoprotein Sm D3"/>
    <property type="match status" value="1"/>
</dbReference>
<dbReference type="GO" id="GO:0071013">
    <property type="term" value="C:catalytic step 2 spliceosome"/>
    <property type="evidence" value="ECO:0000318"/>
    <property type="project" value="GO_Central"/>
</dbReference>
<organism evidence="11 12">
    <name type="scientific">Trichomonas vaginalis (strain ATCC PRA-98 / G3)</name>
    <dbReference type="NCBI Taxonomy" id="412133"/>
    <lineage>
        <taxon>Eukaryota</taxon>
        <taxon>Metamonada</taxon>
        <taxon>Parabasalia</taxon>
        <taxon>Trichomonadida</taxon>
        <taxon>Trichomonadidae</taxon>
        <taxon>Trichomonas</taxon>
    </lineage>
</organism>
<dbReference type="SMR" id="A2DK14"/>
<reference evidence="11" key="2">
    <citation type="journal article" date="2007" name="Science">
        <title>Draft genome sequence of the sexually transmitted pathogen Trichomonas vaginalis.</title>
        <authorList>
            <person name="Carlton J.M."/>
            <person name="Hirt R.P."/>
            <person name="Silva J.C."/>
            <person name="Delcher A.L."/>
            <person name="Schatz M."/>
            <person name="Zhao Q."/>
            <person name="Wortman J.R."/>
            <person name="Bidwell S.L."/>
            <person name="Alsmark U.C.M."/>
            <person name="Besteiro S."/>
            <person name="Sicheritz-Ponten T."/>
            <person name="Noel C.J."/>
            <person name="Dacks J.B."/>
            <person name="Foster P.G."/>
            <person name="Simillion C."/>
            <person name="Van de Peer Y."/>
            <person name="Miranda-Saavedra D."/>
            <person name="Barton G.J."/>
            <person name="Westrop G.D."/>
            <person name="Mueller S."/>
            <person name="Dessi D."/>
            <person name="Fiori P.L."/>
            <person name="Ren Q."/>
            <person name="Paulsen I."/>
            <person name="Zhang H."/>
            <person name="Bastida-Corcuera F.D."/>
            <person name="Simoes-Barbosa A."/>
            <person name="Brown M.T."/>
            <person name="Hayes R.D."/>
            <person name="Mukherjee M."/>
            <person name="Okumura C.Y."/>
            <person name="Schneider R."/>
            <person name="Smith A.J."/>
            <person name="Vanacova S."/>
            <person name="Villalvazo M."/>
            <person name="Haas B.J."/>
            <person name="Pertea M."/>
            <person name="Feldblyum T.V."/>
            <person name="Utterback T.R."/>
            <person name="Shu C.L."/>
            <person name="Osoegawa K."/>
            <person name="de Jong P.J."/>
            <person name="Hrdy I."/>
            <person name="Horvathova L."/>
            <person name="Zubacova Z."/>
            <person name="Dolezal P."/>
            <person name="Malik S.B."/>
            <person name="Logsdon J.M. Jr."/>
            <person name="Henze K."/>
            <person name="Gupta A."/>
            <person name="Wang C.C."/>
            <person name="Dunne R.L."/>
            <person name="Upcroft J.A."/>
            <person name="Upcroft P."/>
            <person name="White O."/>
            <person name="Salzberg S.L."/>
            <person name="Tang P."/>
            <person name="Chiu C.-H."/>
            <person name="Lee Y.-S."/>
            <person name="Embley T.M."/>
            <person name="Coombs G.H."/>
            <person name="Mottram J.C."/>
            <person name="Tachezy J."/>
            <person name="Fraser-Liggett C.M."/>
            <person name="Johnson P.J."/>
        </authorList>
    </citation>
    <scope>NUCLEOTIDE SEQUENCE [LARGE SCALE GENOMIC DNA]</scope>
    <source>
        <strain evidence="11">G3</strain>
    </source>
</reference>
<dbReference type="STRING" id="5722.A2DK14"/>
<dbReference type="InterPro" id="IPR010920">
    <property type="entry name" value="LSM_dom_sf"/>
</dbReference>
<accession>A2DK14</accession>
<comment type="similarity">
    <text evidence="3 9">Belongs to the snRNP core protein family.</text>
</comment>
<dbReference type="VEuPathDB" id="TrichDB:TVAGG3_0169400"/>
<protein>
    <recommendedName>
        <fullName evidence="9">Small nuclear ribonucleoprotein Sm D3</fullName>
        <shortName evidence="9">Sm-D3</shortName>
    </recommendedName>
    <alternativeName>
        <fullName evidence="9">snRNP core protein D3</fullName>
    </alternativeName>
</protein>
<dbReference type="GO" id="GO:0005686">
    <property type="term" value="C:U2 snRNP"/>
    <property type="evidence" value="ECO:0000318"/>
    <property type="project" value="GO_Central"/>
</dbReference>
<keyword evidence="6 9" id="KW-0508">mRNA splicing</keyword>
<dbReference type="RefSeq" id="XP_001580171.1">
    <property type="nucleotide sequence ID" value="XM_001580121.1"/>
</dbReference>
<proteinExistence type="inferred from homology"/>
<evidence type="ECO:0000256" key="6">
    <source>
        <dbReference type="ARBA" id="ARBA00023187"/>
    </source>
</evidence>
<evidence type="ECO:0000256" key="1">
    <source>
        <dbReference type="ARBA" id="ARBA00004123"/>
    </source>
</evidence>
<dbReference type="GO" id="GO:0005829">
    <property type="term" value="C:cytosol"/>
    <property type="evidence" value="ECO:0007669"/>
    <property type="project" value="UniProtKB-SubCell"/>
</dbReference>
<dbReference type="Gene3D" id="2.30.30.100">
    <property type="match status" value="1"/>
</dbReference>
<reference evidence="11" key="1">
    <citation type="submission" date="2006-10" db="EMBL/GenBank/DDBJ databases">
        <authorList>
            <person name="Amadeo P."/>
            <person name="Zhao Q."/>
            <person name="Wortman J."/>
            <person name="Fraser-Liggett C."/>
            <person name="Carlton J."/>
        </authorList>
    </citation>
    <scope>NUCLEOTIDE SEQUENCE</scope>
    <source>
        <strain evidence="11">G3</strain>
    </source>
</reference>
<evidence type="ECO:0000256" key="5">
    <source>
        <dbReference type="ARBA" id="ARBA00022664"/>
    </source>
</evidence>
<evidence type="ECO:0000256" key="4">
    <source>
        <dbReference type="ARBA" id="ARBA00022490"/>
    </source>
</evidence>
<dbReference type="GO" id="GO:0005682">
    <property type="term" value="C:U5 snRNP"/>
    <property type="evidence" value="ECO:0000318"/>
    <property type="project" value="GO_Central"/>
</dbReference>
<keyword evidence="5 9" id="KW-0507">mRNA processing</keyword>
<dbReference type="OrthoDB" id="6425924at2759"/>
<evidence type="ECO:0000256" key="7">
    <source>
        <dbReference type="ARBA" id="ARBA00023242"/>
    </source>
</evidence>
<keyword evidence="12" id="KW-1185">Reference proteome</keyword>
<dbReference type="GO" id="GO:0000387">
    <property type="term" value="P:spliceosomal snRNP assembly"/>
    <property type="evidence" value="ECO:0000318"/>
    <property type="project" value="GO_Central"/>
</dbReference>
<evidence type="ECO:0000313" key="12">
    <source>
        <dbReference type="Proteomes" id="UP000001542"/>
    </source>
</evidence>
<dbReference type="InterPro" id="IPR034099">
    <property type="entry name" value="SmD3"/>
</dbReference>
<dbReference type="FunCoup" id="A2DK14">
    <property type="interactions" value="865"/>
</dbReference>
<dbReference type="GO" id="GO:0005687">
    <property type="term" value="C:U4 snRNP"/>
    <property type="evidence" value="ECO:0000318"/>
    <property type="project" value="GO_Central"/>
</dbReference>
<gene>
    <name evidence="11" type="ORF">TVAG_214100</name>
</gene>
<dbReference type="Pfam" id="PF01423">
    <property type="entry name" value="LSM"/>
    <property type="match status" value="1"/>
</dbReference>
<keyword evidence="7 9" id="KW-0539">Nucleus</keyword>
<dbReference type="CDD" id="cd01721">
    <property type="entry name" value="Sm_D3"/>
    <property type="match status" value="1"/>
</dbReference>
<evidence type="ECO:0000313" key="11">
    <source>
        <dbReference type="EMBL" id="EAY19185.1"/>
    </source>
</evidence>
<dbReference type="Proteomes" id="UP000001542">
    <property type="component" value="Unassembled WGS sequence"/>
</dbReference>
<dbReference type="SMART" id="SM00651">
    <property type="entry name" value="Sm"/>
    <property type="match status" value="1"/>
</dbReference>
<evidence type="ECO:0000259" key="10">
    <source>
        <dbReference type="PROSITE" id="PS52002"/>
    </source>
</evidence>
<sequence length="119" mass="13470">MDRAHPEFSPVIAILHEADGFVVTIETKQGEMYRGTLFGSEDTMNVELHDVTYTNSKGVDSHKDKVYIRGSNIVFFVLPDMFANAPMFIDEKKVKGHANGYAGNLRDLDNALRIRTKFF</sequence>